<protein>
    <submittedName>
        <fullName evidence="3">Amidohydrolase family protein</fullName>
    </submittedName>
</protein>
<dbReference type="Proteomes" id="UP001500928">
    <property type="component" value="Unassembled WGS sequence"/>
</dbReference>
<name>A0ABP9C8K4_9PSEU</name>
<dbReference type="RefSeq" id="WP_345422089.1">
    <property type="nucleotide sequence ID" value="NZ_BAABHO010000053.1"/>
</dbReference>
<keyword evidence="4" id="KW-1185">Reference proteome</keyword>
<evidence type="ECO:0000313" key="4">
    <source>
        <dbReference type="Proteomes" id="UP001500928"/>
    </source>
</evidence>
<proteinExistence type="predicted"/>
<evidence type="ECO:0000313" key="3">
    <source>
        <dbReference type="EMBL" id="GAA4806164.1"/>
    </source>
</evidence>
<gene>
    <name evidence="3" type="ORF">GCM10023200_49650</name>
</gene>
<dbReference type="CDD" id="cd01292">
    <property type="entry name" value="metallo-dependent_hydrolases"/>
    <property type="match status" value="1"/>
</dbReference>
<dbReference type="InterPro" id="IPR032465">
    <property type="entry name" value="ACMSD"/>
</dbReference>
<dbReference type="PANTHER" id="PTHR21240:SF28">
    <property type="entry name" value="ISO-OROTATE DECARBOXYLASE (EUROFUNG)"/>
    <property type="match status" value="1"/>
</dbReference>
<dbReference type="Pfam" id="PF04909">
    <property type="entry name" value="Amidohydro_2"/>
    <property type="match status" value="1"/>
</dbReference>
<feature type="domain" description="Amidohydrolase-related" evidence="2">
    <location>
        <begin position="3"/>
        <end position="275"/>
    </location>
</feature>
<dbReference type="SUPFAM" id="SSF51556">
    <property type="entry name" value="Metallo-dependent hydrolases"/>
    <property type="match status" value="1"/>
</dbReference>
<dbReference type="InterPro" id="IPR006680">
    <property type="entry name" value="Amidohydro-rel"/>
</dbReference>
<comment type="caution">
    <text evidence="3">The sequence shown here is derived from an EMBL/GenBank/DDBJ whole genome shotgun (WGS) entry which is preliminary data.</text>
</comment>
<evidence type="ECO:0000259" key="2">
    <source>
        <dbReference type="Pfam" id="PF04909"/>
    </source>
</evidence>
<keyword evidence="1" id="KW-0456">Lyase</keyword>
<reference evidence="4" key="1">
    <citation type="journal article" date="2019" name="Int. J. Syst. Evol. Microbiol.">
        <title>The Global Catalogue of Microorganisms (GCM) 10K type strain sequencing project: providing services to taxonomists for standard genome sequencing and annotation.</title>
        <authorList>
            <consortium name="The Broad Institute Genomics Platform"/>
            <consortium name="The Broad Institute Genome Sequencing Center for Infectious Disease"/>
            <person name="Wu L."/>
            <person name="Ma J."/>
        </authorList>
    </citation>
    <scope>NUCLEOTIDE SEQUENCE [LARGE SCALE GENOMIC DNA]</scope>
    <source>
        <strain evidence="4">JCM 17979</strain>
    </source>
</reference>
<dbReference type="PANTHER" id="PTHR21240">
    <property type="entry name" value="2-AMINO-3-CARBOXYLMUCONATE-6-SEMIALDEHYDE DECARBOXYLASE"/>
    <property type="match status" value="1"/>
</dbReference>
<dbReference type="Gene3D" id="3.20.20.140">
    <property type="entry name" value="Metal-dependent hydrolases"/>
    <property type="match status" value="1"/>
</dbReference>
<sequence>MIVDAHVHVAHLARLKVPWDQWIGPAGTADAWAACYDGEGAAIPERVSALFAGAGVDRVLLFCEYSPKATGWQTIEDMLPLVDADADRFRIVANVNPHVHHPVVTELDRQLDLGAVALKVHPVHAGIAPNDRELYPAYARCVERGVPVIVHTGPSVFPGASGRQGDPVLLDDVLRDFPGLTLVLAHGGRGWSYEAAASMALTRENVWLDLAGLPPHKLPTYYERFGIARVAAKSVFGTDAPSADPARNIAAVRALDLGDELTAALLGGNALRVYPGLAEPPSRV</sequence>
<accession>A0ABP9C8K4</accession>
<organism evidence="3 4">
    <name type="scientific">Actinomycetospora chlora</name>
    <dbReference type="NCBI Taxonomy" id="663608"/>
    <lineage>
        <taxon>Bacteria</taxon>
        <taxon>Bacillati</taxon>
        <taxon>Actinomycetota</taxon>
        <taxon>Actinomycetes</taxon>
        <taxon>Pseudonocardiales</taxon>
        <taxon>Pseudonocardiaceae</taxon>
        <taxon>Actinomycetospora</taxon>
    </lineage>
</organism>
<dbReference type="InterPro" id="IPR032466">
    <property type="entry name" value="Metal_Hydrolase"/>
</dbReference>
<evidence type="ECO:0000256" key="1">
    <source>
        <dbReference type="ARBA" id="ARBA00023239"/>
    </source>
</evidence>
<dbReference type="EMBL" id="BAABHO010000053">
    <property type="protein sequence ID" value="GAA4806164.1"/>
    <property type="molecule type" value="Genomic_DNA"/>
</dbReference>